<keyword evidence="1" id="KW-0732">Signal</keyword>
<feature type="signal peptide" evidence="1">
    <location>
        <begin position="1"/>
        <end position="23"/>
    </location>
</feature>
<evidence type="ECO:0000313" key="4">
    <source>
        <dbReference type="Proteomes" id="UP000603602"/>
    </source>
</evidence>
<name>A0ABR9BC70_9RHOO</name>
<dbReference type="RefSeq" id="WP_187718725.1">
    <property type="nucleotide sequence ID" value="NZ_JACTAH010000002.1"/>
</dbReference>
<gene>
    <name evidence="3" type="ORF">IFO67_13650</name>
</gene>
<sequence length="88" mass="9749">MNKNTIAAFLLASAAFFSMPLSAASRPPGDARPLSEIVAGLERQGYGPIVEVEFEDGRWEVEAYREGRRFDLRVDPYSGAVISERLDD</sequence>
<evidence type="ECO:0000259" key="2">
    <source>
        <dbReference type="Pfam" id="PF13670"/>
    </source>
</evidence>
<organism evidence="3 4">
    <name type="scientific">Thauera sedimentorum</name>
    <dbReference type="NCBI Taxonomy" id="2767595"/>
    <lineage>
        <taxon>Bacteria</taxon>
        <taxon>Pseudomonadati</taxon>
        <taxon>Pseudomonadota</taxon>
        <taxon>Betaproteobacteria</taxon>
        <taxon>Rhodocyclales</taxon>
        <taxon>Zoogloeaceae</taxon>
        <taxon>Thauera</taxon>
    </lineage>
</organism>
<dbReference type="InterPro" id="IPR025711">
    <property type="entry name" value="PepSY"/>
</dbReference>
<feature type="chain" id="PRO_5045715404" evidence="1">
    <location>
        <begin position="24"/>
        <end position="88"/>
    </location>
</feature>
<evidence type="ECO:0000256" key="1">
    <source>
        <dbReference type="SAM" id="SignalP"/>
    </source>
</evidence>
<dbReference type="Pfam" id="PF13670">
    <property type="entry name" value="PepSY_2"/>
    <property type="match status" value="1"/>
</dbReference>
<reference evidence="4" key="1">
    <citation type="submission" date="2023-07" db="EMBL/GenBank/DDBJ databases">
        <title>Thauera sp. CAU 1555 isolated from sand of Yaerae Beach.</title>
        <authorList>
            <person name="Kim W."/>
        </authorList>
    </citation>
    <scope>NUCLEOTIDE SEQUENCE [LARGE SCALE GENOMIC DNA]</scope>
    <source>
        <strain evidence="4">CAU 1555</strain>
    </source>
</reference>
<dbReference type="Proteomes" id="UP000603602">
    <property type="component" value="Unassembled WGS sequence"/>
</dbReference>
<feature type="domain" description="PepSY" evidence="2">
    <location>
        <begin position="7"/>
        <end position="84"/>
    </location>
</feature>
<dbReference type="EMBL" id="JACYTO010000002">
    <property type="protein sequence ID" value="MBD8503934.1"/>
    <property type="molecule type" value="Genomic_DNA"/>
</dbReference>
<keyword evidence="4" id="KW-1185">Reference proteome</keyword>
<accession>A0ABR9BC70</accession>
<proteinExistence type="predicted"/>
<comment type="caution">
    <text evidence="3">The sequence shown here is derived from an EMBL/GenBank/DDBJ whole genome shotgun (WGS) entry which is preliminary data.</text>
</comment>
<evidence type="ECO:0000313" key="3">
    <source>
        <dbReference type="EMBL" id="MBD8503934.1"/>
    </source>
</evidence>
<protein>
    <submittedName>
        <fullName evidence="3">PepSY domain-containing protein</fullName>
    </submittedName>
</protein>